<dbReference type="RefSeq" id="WP_124965112.1">
    <property type="nucleotide sequence ID" value="NZ_RRAZ01000015.1"/>
</dbReference>
<dbReference type="PANTHER" id="PTHR48100">
    <property type="entry name" value="BROAD-SPECIFICITY PHOSPHATASE YOR283W-RELATED"/>
    <property type="match status" value="1"/>
</dbReference>
<dbReference type="Proteomes" id="UP000282125">
    <property type="component" value="Unassembled WGS sequence"/>
</dbReference>
<dbReference type="InterPro" id="IPR029033">
    <property type="entry name" value="His_PPase_superfam"/>
</dbReference>
<protein>
    <submittedName>
        <fullName evidence="1">Histidine phosphatase family protein</fullName>
    </submittedName>
</protein>
<name>A0A3P3DHZ7_9RHOB</name>
<evidence type="ECO:0000313" key="1">
    <source>
        <dbReference type="EMBL" id="RRH73877.1"/>
    </source>
</evidence>
<dbReference type="EMBL" id="RRAZ01000015">
    <property type="protein sequence ID" value="RRH73877.1"/>
    <property type="molecule type" value="Genomic_DNA"/>
</dbReference>
<dbReference type="Pfam" id="PF00300">
    <property type="entry name" value="His_Phos_1"/>
    <property type="match status" value="1"/>
</dbReference>
<dbReference type="GO" id="GO:0005737">
    <property type="term" value="C:cytoplasm"/>
    <property type="evidence" value="ECO:0007669"/>
    <property type="project" value="TreeGrafter"/>
</dbReference>
<dbReference type="GO" id="GO:0016791">
    <property type="term" value="F:phosphatase activity"/>
    <property type="evidence" value="ECO:0007669"/>
    <property type="project" value="TreeGrafter"/>
</dbReference>
<dbReference type="AlphaFoldDB" id="A0A3P3DHZ7"/>
<dbReference type="OrthoDB" id="8347407at2"/>
<dbReference type="Gene3D" id="3.40.50.1240">
    <property type="entry name" value="Phosphoglycerate mutase-like"/>
    <property type="match status" value="1"/>
</dbReference>
<proteinExistence type="predicted"/>
<dbReference type="PANTHER" id="PTHR48100:SF1">
    <property type="entry name" value="HISTIDINE PHOSPHATASE FAMILY PROTEIN-RELATED"/>
    <property type="match status" value="1"/>
</dbReference>
<evidence type="ECO:0000313" key="2">
    <source>
        <dbReference type="Proteomes" id="UP000282125"/>
    </source>
</evidence>
<sequence length="192" mass="21144">MTRFLWLRHGPTHQKAITGWRDVPADLSDLALIAQIGAGLPAEARLISSDLIRAVATADALSLGQPRLPHDPDLREINFGSWDGLLPAEVSARDPELSRAYWETPGDLCPPGGESWNQTSLRIERAAQRLHQGGTVIVVAHYGAILTQVQRATGQTTTKTLGQYIRPLSLTEIIWHADGRRELLRVDELPNP</sequence>
<accession>A0A3P3DHZ7</accession>
<keyword evidence="2" id="KW-1185">Reference proteome</keyword>
<dbReference type="InterPro" id="IPR050275">
    <property type="entry name" value="PGM_Phosphatase"/>
</dbReference>
<dbReference type="CDD" id="cd07067">
    <property type="entry name" value="HP_PGM_like"/>
    <property type="match status" value="1"/>
</dbReference>
<gene>
    <name evidence="1" type="ORF">EG244_11335</name>
</gene>
<comment type="caution">
    <text evidence="1">The sequence shown here is derived from an EMBL/GenBank/DDBJ whole genome shotgun (WGS) entry which is preliminary data.</text>
</comment>
<dbReference type="SUPFAM" id="SSF53254">
    <property type="entry name" value="Phosphoglycerate mutase-like"/>
    <property type="match status" value="1"/>
</dbReference>
<reference evidence="1 2" key="1">
    <citation type="submission" date="2018-11" db="EMBL/GenBank/DDBJ databases">
        <title>Gemmobacter sp. nov., YIM 102744-1 draft genome.</title>
        <authorList>
            <person name="Li G."/>
            <person name="Jiang Y."/>
        </authorList>
    </citation>
    <scope>NUCLEOTIDE SEQUENCE [LARGE SCALE GENOMIC DNA]</scope>
    <source>
        <strain evidence="1 2">YIM 102744-1</strain>
    </source>
</reference>
<dbReference type="InterPro" id="IPR013078">
    <property type="entry name" value="His_Pase_superF_clade-1"/>
</dbReference>
<organism evidence="1 2">
    <name type="scientific">Falsigemmobacter faecalis</name>
    <dbReference type="NCBI Taxonomy" id="2488730"/>
    <lineage>
        <taxon>Bacteria</taxon>
        <taxon>Pseudomonadati</taxon>
        <taxon>Pseudomonadota</taxon>
        <taxon>Alphaproteobacteria</taxon>
        <taxon>Rhodobacterales</taxon>
        <taxon>Paracoccaceae</taxon>
        <taxon>Falsigemmobacter</taxon>
    </lineage>
</organism>